<feature type="transmembrane region" description="Helical" evidence="5">
    <location>
        <begin position="167"/>
        <end position="185"/>
    </location>
</feature>
<comment type="caution">
    <text evidence="6">The sequence shown here is derived from an EMBL/GenBank/DDBJ whole genome shotgun (WGS) entry which is preliminary data.</text>
</comment>
<evidence type="ECO:0000313" key="6">
    <source>
        <dbReference type="EMBL" id="MFB0842621.1"/>
    </source>
</evidence>
<dbReference type="EMBL" id="JBHDLN010000004">
    <property type="protein sequence ID" value="MFB0842621.1"/>
    <property type="molecule type" value="Genomic_DNA"/>
</dbReference>
<feature type="transmembrane region" description="Helical" evidence="5">
    <location>
        <begin position="230"/>
        <end position="248"/>
    </location>
</feature>
<evidence type="ECO:0000256" key="5">
    <source>
        <dbReference type="SAM" id="Phobius"/>
    </source>
</evidence>
<dbReference type="PANTHER" id="PTHR10361:SF28">
    <property type="entry name" value="P3 PROTEIN-RELATED"/>
    <property type="match status" value="1"/>
</dbReference>
<dbReference type="InterPro" id="IPR004710">
    <property type="entry name" value="Bilac:Na_transpt"/>
</dbReference>
<dbReference type="PANTHER" id="PTHR10361">
    <property type="entry name" value="SODIUM-BILE ACID COTRANSPORTER"/>
    <property type="match status" value="1"/>
</dbReference>
<feature type="transmembrane region" description="Helical" evidence="5">
    <location>
        <begin position="42"/>
        <end position="61"/>
    </location>
</feature>
<comment type="subcellular location">
    <subcellularLocation>
        <location evidence="1">Membrane</location>
        <topology evidence="1">Multi-pass membrane protein</topology>
    </subcellularLocation>
</comment>
<evidence type="ECO:0000256" key="3">
    <source>
        <dbReference type="ARBA" id="ARBA00022989"/>
    </source>
</evidence>
<dbReference type="Gene3D" id="1.20.1530.20">
    <property type="match status" value="1"/>
</dbReference>
<dbReference type="Proteomes" id="UP001575622">
    <property type="component" value="Unassembled WGS sequence"/>
</dbReference>
<name>A0ABV4V1T2_9BACL</name>
<keyword evidence="3 5" id="KW-1133">Transmembrane helix</keyword>
<reference evidence="6 7" key="1">
    <citation type="submission" date="2024-09" db="EMBL/GenBank/DDBJ databases">
        <authorList>
            <person name="Makale K.P.P."/>
            <person name="Makhzoum A."/>
            <person name="Rantong G."/>
            <person name="Rahube T.O."/>
        </authorList>
    </citation>
    <scope>NUCLEOTIDE SEQUENCE [LARGE SCALE GENOMIC DNA]</scope>
    <source>
        <strain evidence="6 7">KM_D13</strain>
    </source>
</reference>
<organism evidence="6 7">
    <name type="scientific">Paenibacillus oleatilyticus</name>
    <dbReference type="NCBI Taxonomy" id="2594886"/>
    <lineage>
        <taxon>Bacteria</taxon>
        <taxon>Bacillati</taxon>
        <taxon>Bacillota</taxon>
        <taxon>Bacilli</taxon>
        <taxon>Bacillales</taxon>
        <taxon>Paenibacillaceae</taxon>
        <taxon>Paenibacillus</taxon>
    </lineage>
</organism>
<dbReference type="Pfam" id="PF01758">
    <property type="entry name" value="SBF"/>
    <property type="match status" value="1"/>
</dbReference>
<evidence type="ECO:0000256" key="4">
    <source>
        <dbReference type="ARBA" id="ARBA00023136"/>
    </source>
</evidence>
<keyword evidence="7" id="KW-1185">Reference proteome</keyword>
<evidence type="ECO:0000256" key="1">
    <source>
        <dbReference type="ARBA" id="ARBA00004141"/>
    </source>
</evidence>
<feature type="transmembrane region" description="Helical" evidence="5">
    <location>
        <begin position="131"/>
        <end position="155"/>
    </location>
</feature>
<sequence>MEMGSFGIRLNAWIEKYLSVIVPVSLILGFLLSHYMNSWTAAVPLLFAYLTFVMATGCSFGQIREAFRMPLPMALTFVLSHIVAPALGYAIGRTAFGAESPYVVGFVLFAIIPLGVSSVIWVGLSKGHVPLALAMIVIDSALSPFVIPAAVELFFGEAIAFDHTKVMLDLVKIIVVPTILGVLVNELSKQRFKSWSAPVCGPTSKLALAVVVMINAAAIEPYVAQMKSDMIVVIPLVVLLVILSYLIGFTGSVWLRKPDLVIAITYSSGMRNISLGLVLALAYFEPLTAVPVVLSILIQQPMATLNHWLMKKYWRSSLYTKLTGAPPAEQVRY</sequence>
<feature type="transmembrane region" description="Helical" evidence="5">
    <location>
        <begin position="73"/>
        <end position="91"/>
    </location>
</feature>
<keyword evidence="4 5" id="KW-0472">Membrane</keyword>
<feature type="transmembrane region" description="Helical" evidence="5">
    <location>
        <begin position="17"/>
        <end position="36"/>
    </location>
</feature>
<dbReference type="InterPro" id="IPR038770">
    <property type="entry name" value="Na+/solute_symporter_sf"/>
</dbReference>
<accession>A0ABV4V1T2</accession>
<feature type="transmembrane region" description="Helical" evidence="5">
    <location>
        <begin position="206"/>
        <end position="224"/>
    </location>
</feature>
<protein>
    <submittedName>
        <fullName evidence="6">Bile acid:sodium symporter family protein</fullName>
    </submittedName>
</protein>
<gene>
    <name evidence="6" type="ORF">ACEU3E_10585</name>
</gene>
<evidence type="ECO:0000256" key="2">
    <source>
        <dbReference type="ARBA" id="ARBA00022692"/>
    </source>
</evidence>
<proteinExistence type="predicted"/>
<feature type="transmembrane region" description="Helical" evidence="5">
    <location>
        <begin position="103"/>
        <end position="124"/>
    </location>
</feature>
<dbReference type="RefSeq" id="WP_373950599.1">
    <property type="nucleotide sequence ID" value="NZ_JBHDLN010000004.1"/>
</dbReference>
<dbReference type="InterPro" id="IPR002657">
    <property type="entry name" value="BilAc:Na_symport/Acr3"/>
</dbReference>
<evidence type="ECO:0000313" key="7">
    <source>
        <dbReference type="Proteomes" id="UP001575622"/>
    </source>
</evidence>
<keyword evidence="2 5" id="KW-0812">Transmembrane</keyword>